<reference evidence="8 9" key="1">
    <citation type="journal article" date="2014" name="FEMS Microbiol. Lett.">
        <title>Genome sequencing analysis reveals virulence-related gene content of Ochrobactrum intermedium strain 229E, a urease-positive strain isolated from the human gastric niche.</title>
        <authorList>
            <person name="Kulkarni G.J."/>
            <person name="Shetty S."/>
            <person name="Dharne M.S."/>
            <person name="Shouche Y.S."/>
        </authorList>
    </citation>
    <scope>NUCLEOTIDE SEQUENCE [LARGE SCALE GENOMIC DNA]</scope>
    <source>
        <strain evidence="8 9">229E</strain>
    </source>
</reference>
<evidence type="ECO:0000256" key="4">
    <source>
        <dbReference type="ARBA" id="ARBA00022840"/>
    </source>
</evidence>
<evidence type="ECO:0000256" key="5">
    <source>
        <dbReference type="ARBA" id="ARBA00022967"/>
    </source>
</evidence>
<comment type="caution">
    <text evidence="8">The sequence shown here is derived from an EMBL/GenBank/DDBJ whole genome shotgun (WGS) entry which is preliminary data.</text>
</comment>
<dbReference type="AlphaFoldDB" id="U4VCU4"/>
<protein>
    <recommendedName>
        <fullName evidence="7">ABC transporter domain-containing protein</fullName>
    </recommendedName>
</protein>
<dbReference type="PANTHER" id="PTHR43790:SF3">
    <property type="entry name" value="D-ALLOSE IMPORT ATP-BINDING PROTEIN ALSA-RELATED"/>
    <property type="match status" value="1"/>
</dbReference>
<feature type="non-terminal residue" evidence="8">
    <location>
        <position position="128"/>
    </location>
</feature>
<dbReference type="Gene3D" id="3.40.50.300">
    <property type="entry name" value="P-loop containing nucleotide triphosphate hydrolases"/>
    <property type="match status" value="1"/>
</dbReference>
<evidence type="ECO:0000259" key="7">
    <source>
        <dbReference type="Pfam" id="PF00005"/>
    </source>
</evidence>
<keyword evidence="1" id="KW-0813">Transport</keyword>
<keyword evidence="4" id="KW-0067">ATP-binding</keyword>
<dbReference type="SUPFAM" id="SSF52540">
    <property type="entry name" value="P-loop containing nucleoside triphosphate hydrolases"/>
    <property type="match status" value="1"/>
</dbReference>
<dbReference type="GO" id="GO:0005524">
    <property type="term" value="F:ATP binding"/>
    <property type="evidence" value="ECO:0007669"/>
    <property type="project" value="UniProtKB-KW"/>
</dbReference>
<organism evidence="8 9">
    <name type="scientific">Brucella intermedia 229E</name>
    <dbReference type="NCBI Taxonomy" id="1337887"/>
    <lineage>
        <taxon>Bacteria</taxon>
        <taxon>Pseudomonadati</taxon>
        <taxon>Pseudomonadota</taxon>
        <taxon>Alphaproteobacteria</taxon>
        <taxon>Hyphomicrobiales</taxon>
        <taxon>Brucellaceae</taxon>
        <taxon>Brucella/Ochrobactrum group</taxon>
        <taxon>Brucella</taxon>
    </lineage>
</organism>
<dbReference type="InterPro" id="IPR050107">
    <property type="entry name" value="ABC_carbohydrate_import_ATPase"/>
</dbReference>
<feature type="domain" description="ABC transporter" evidence="7">
    <location>
        <begin position="31"/>
        <end position="106"/>
    </location>
</feature>
<accession>U4VCU4</accession>
<evidence type="ECO:0000256" key="2">
    <source>
        <dbReference type="ARBA" id="ARBA00022475"/>
    </source>
</evidence>
<dbReference type="InterPro" id="IPR027417">
    <property type="entry name" value="P-loop_NTPase"/>
</dbReference>
<name>U4VCU4_9HYPH</name>
<proteinExistence type="predicted"/>
<dbReference type="Pfam" id="PF00005">
    <property type="entry name" value="ABC_tran"/>
    <property type="match status" value="1"/>
</dbReference>
<evidence type="ECO:0000313" key="9">
    <source>
        <dbReference type="Proteomes" id="UP000016842"/>
    </source>
</evidence>
<keyword evidence="2" id="KW-1003">Cell membrane</keyword>
<evidence type="ECO:0000256" key="6">
    <source>
        <dbReference type="ARBA" id="ARBA00023136"/>
    </source>
</evidence>
<keyword evidence="6" id="KW-0472">Membrane</keyword>
<dbReference type="Proteomes" id="UP000016842">
    <property type="component" value="Unassembled WGS sequence"/>
</dbReference>
<dbReference type="PANTHER" id="PTHR43790">
    <property type="entry name" value="CARBOHYDRATE TRANSPORT ATP-BINDING PROTEIN MG119-RELATED"/>
    <property type="match status" value="1"/>
</dbReference>
<dbReference type="EMBL" id="ASXJ01000281">
    <property type="protein sequence ID" value="ERM00581.1"/>
    <property type="molecule type" value="Genomic_DNA"/>
</dbReference>
<evidence type="ECO:0000256" key="1">
    <source>
        <dbReference type="ARBA" id="ARBA00022448"/>
    </source>
</evidence>
<evidence type="ECO:0000256" key="3">
    <source>
        <dbReference type="ARBA" id="ARBA00022741"/>
    </source>
</evidence>
<gene>
    <name evidence="8" type="ORF">Q644_25930</name>
</gene>
<evidence type="ECO:0000313" key="8">
    <source>
        <dbReference type="EMBL" id="ERM00581.1"/>
    </source>
</evidence>
<dbReference type="GO" id="GO:0016887">
    <property type="term" value="F:ATP hydrolysis activity"/>
    <property type="evidence" value="ECO:0007669"/>
    <property type="project" value="InterPro"/>
</dbReference>
<keyword evidence="3" id="KW-0547">Nucleotide-binding</keyword>
<dbReference type="InterPro" id="IPR003439">
    <property type="entry name" value="ABC_transporter-like_ATP-bd"/>
</dbReference>
<keyword evidence="5" id="KW-1278">Translocase</keyword>
<sequence>MTAAKSERKAVSDTVLEIRDVAKSFGPVVALKRMNLTVRRGRVHTLLGENGAGKSTLMKILAGVFKPTSGTIHLKGASYAPKDPRDARANGIAIVFQELSLSAAISASPAKHLRQSRAEPLRLHPGAR</sequence>